<name>A0A0C2IV88_THEKT</name>
<dbReference type="AlphaFoldDB" id="A0A0C2IV88"/>
<proteinExistence type="predicted"/>
<accession>A0A0C2IV88</accession>
<feature type="compositionally biased region" description="Basic residues" evidence="1">
    <location>
        <begin position="13"/>
        <end position="31"/>
    </location>
</feature>
<dbReference type="EMBL" id="JWZT01002471">
    <property type="protein sequence ID" value="KII69294.1"/>
    <property type="molecule type" value="Genomic_DNA"/>
</dbReference>
<evidence type="ECO:0000256" key="1">
    <source>
        <dbReference type="SAM" id="MobiDB-lite"/>
    </source>
</evidence>
<organism evidence="2 3">
    <name type="scientific">Thelohanellus kitauei</name>
    <name type="common">Myxosporean</name>
    <dbReference type="NCBI Taxonomy" id="669202"/>
    <lineage>
        <taxon>Eukaryota</taxon>
        <taxon>Metazoa</taxon>
        <taxon>Cnidaria</taxon>
        <taxon>Myxozoa</taxon>
        <taxon>Myxosporea</taxon>
        <taxon>Bivalvulida</taxon>
        <taxon>Platysporina</taxon>
        <taxon>Myxobolidae</taxon>
        <taxon>Thelohanellus</taxon>
    </lineage>
</organism>
<dbReference type="Proteomes" id="UP000031668">
    <property type="component" value="Unassembled WGS sequence"/>
</dbReference>
<sequence>MEEENAGGYFLRKFSKRSKQPPKPVPRKKHRNSFLRGRFQPLKNLVIDSIENLKKSKKRKTEIVEEAVEVEIFTVEPKLLHFEEIHHESKVAEVVHIAIPTLLGHINENFCPKRILLASSPDFVQFFKDFEPTKPLFFKDSSLNLHERNESVKIIEKDFNESLKSIRETTQLINSIYCKKESIKSVPGLEIPDCLKLISDASKQKIDVGDLHLKENMKNIESRIFELENYRGAREIMCTPRFPHKNTKLVQLMKTLIECS</sequence>
<gene>
    <name evidence="2" type="ORF">RF11_13782</name>
</gene>
<evidence type="ECO:0000313" key="3">
    <source>
        <dbReference type="Proteomes" id="UP000031668"/>
    </source>
</evidence>
<feature type="region of interest" description="Disordered" evidence="1">
    <location>
        <begin position="1"/>
        <end position="31"/>
    </location>
</feature>
<protein>
    <submittedName>
        <fullName evidence="2">Uncharacterized protein</fullName>
    </submittedName>
</protein>
<comment type="caution">
    <text evidence="2">The sequence shown here is derived from an EMBL/GenBank/DDBJ whole genome shotgun (WGS) entry which is preliminary data.</text>
</comment>
<reference evidence="2 3" key="1">
    <citation type="journal article" date="2014" name="Genome Biol. Evol.">
        <title>The genome of the myxosporean Thelohanellus kitauei shows adaptations to nutrient acquisition within its fish host.</title>
        <authorList>
            <person name="Yang Y."/>
            <person name="Xiong J."/>
            <person name="Zhou Z."/>
            <person name="Huo F."/>
            <person name="Miao W."/>
            <person name="Ran C."/>
            <person name="Liu Y."/>
            <person name="Zhang J."/>
            <person name="Feng J."/>
            <person name="Wang M."/>
            <person name="Wang M."/>
            <person name="Wang L."/>
            <person name="Yao B."/>
        </authorList>
    </citation>
    <scope>NUCLEOTIDE SEQUENCE [LARGE SCALE GENOMIC DNA]</scope>
    <source>
        <strain evidence="2">Wuqing</strain>
    </source>
</reference>
<evidence type="ECO:0000313" key="2">
    <source>
        <dbReference type="EMBL" id="KII69294.1"/>
    </source>
</evidence>
<keyword evidence="3" id="KW-1185">Reference proteome</keyword>